<keyword evidence="3 6" id="KW-0479">Metal-binding</keyword>
<feature type="binding site" evidence="6">
    <location>
        <position position="69"/>
    </location>
    <ligand>
        <name>molybdate</name>
        <dbReference type="ChEBI" id="CHEBI:36264"/>
    </ligand>
</feature>
<evidence type="ECO:0000313" key="9">
    <source>
        <dbReference type="Proteomes" id="UP000288096"/>
    </source>
</evidence>
<proteinExistence type="inferred from homology"/>
<feature type="binding site" evidence="6">
    <location>
        <position position="154"/>
    </location>
    <ligand>
        <name>molybdate</name>
        <dbReference type="ChEBI" id="CHEBI:36264"/>
    </ligand>
</feature>
<sequence length="262" mass="28011">MKHRQNMVKILNAFLILALCAALLPSAWADDTQKVTVFAAASTTNAITDIGKLFTEKKMGQFTPSFASSSTLAKQIDHGAPADVYLSANPKWMDFLEKKDMIEKGTRTDLLGNRIVLIAPPDGKLNITIKAGFDLAGILGDEKLAMGDPDHVPAGIYGKQALESLGVWAAVAPKVARSKDVRAALALVERGEAPLGIVYATDAAISEKVKVVAIFPEDSHPAITYPVALIAGKTTPAAKAFLEFLRTPDAKAVFETYGFSVR</sequence>
<dbReference type="InterPro" id="IPR005950">
    <property type="entry name" value="ModA"/>
</dbReference>
<evidence type="ECO:0000256" key="4">
    <source>
        <dbReference type="ARBA" id="ARBA00022729"/>
    </source>
</evidence>
<evidence type="ECO:0000256" key="3">
    <source>
        <dbReference type="ARBA" id="ARBA00022723"/>
    </source>
</evidence>
<comment type="similarity">
    <text evidence="1">Belongs to the bacterial solute-binding protein ModA family.</text>
</comment>
<dbReference type="NCBIfam" id="TIGR01256">
    <property type="entry name" value="modA"/>
    <property type="match status" value="1"/>
</dbReference>
<feature type="binding site" evidence="6">
    <location>
        <position position="199"/>
    </location>
    <ligand>
        <name>molybdate</name>
        <dbReference type="ChEBI" id="CHEBI:36264"/>
    </ligand>
</feature>
<dbReference type="GO" id="GO:0030973">
    <property type="term" value="F:molybdate ion binding"/>
    <property type="evidence" value="ECO:0007669"/>
    <property type="project" value="TreeGrafter"/>
</dbReference>
<evidence type="ECO:0000256" key="5">
    <source>
        <dbReference type="ARBA" id="ARBA00062515"/>
    </source>
</evidence>
<dbReference type="Pfam" id="PF13531">
    <property type="entry name" value="SBP_bac_11"/>
    <property type="match status" value="1"/>
</dbReference>
<feature type="chain" id="PRO_5018996955" evidence="7">
    <location>
        <begin position="30"/>
        <end position="262"/>
    </location>
</feature>
<feature type="binding site" evidence="6">
    <location>
        <position position="181"/>
    </location>
    <ligand>
        <name>molybdate</name>
        <dbReference type="ChEBI" id="CHEBI:36264"/>
    </ligand>
</feature>
<dbReference type="SUPFAM" id="SSF53850">
    <property type="entry name" value="Periplasmic binding protein-like II"/>
    <property type="match status" value="1"/>
</dbReference>
<evidence type="ECO:0000256" key="6">
    <source>
        <dbReference type="PIRSR" id="PIRSR004846-1"/>
    </source>
</evidence>
<dbReference type="GO" id="GO:1901359">
    <property type="term" value="F:tungstate binding"/>
    <property type="evidence" value="ECO:0007669"/>
    <property type="project" value="UniProtKB-ARBA"/>
</dbReference>
<keyword evidence="2 6" id="KW-0500">Molybdenum</keyword>
<reference evidence="9" key="2">
    <citation type="submission" date="2019-01" db="EMBL/GenBank/DDBJ databases">
        <title>Genome sequence of Desulfonema ishimotonii strain Tokyo 01.</title>
        <authorList>
            <person name="Fukui M."/>
        </authorList>
    </citation>
    <scope>NUCLEOTIDE SEQUENCE [LARGE SCALE GENOMIC DNA]</scope>
    <source>
        <strain evidence="9">Tokyo 01</strain>
    </source>
</reference>
<dbReference type="GO" id="GO:0046872">
    <property type="term" value="F:metal ion binding"/>
    <property type="evidence" value="ECO:0007669"/>
    <property type="project" value="UniProtKB-KW"/>
</dbReference>
<keyword evidence="4 7" id="KW-0732">Signal</keyword>
<dbReference type="GO" id="GO:0030288">
    <property type="term" value="C:outer membrane-bounded periplasmic space"/>
    <property type="evidence" value="ECO:0007669"/>
    <property type="project" value="TreeGrafter"/>
</dbReference>
<reference evidence="9" key="1">
    <citation type="submission" date="2017-11" db="EMBL/GenBank/DDBJ databases">
        <authorList>
            <person name="Watanabe M."/>
            <person name="Kojima H."/>
        </authorList>
    </citation>
    <scope>NUCLEOTIDE SEQUENCE [LARGE SCALE GENOMIC DNA]</scope>
    <source>
        <strain evidence="9">Tokyo 01</strain>
    </source>
</reference>
<gene>
    <name evidence="8" type="ORF">DENIS_0383</name>
</gene>
<accession>A0A401FR58</accession>
<evidence type="ECO:0000256" key="7">
    <source>
        <dbReference type="SAM" id="SignalP"/>
    </source>
</evidence>
<evidence type="ECO:0000313" key="8">
    <source>
        <dbReference type="EMBL" id="GBC59444.1"/>
    </source>
</evidence>
<dbReference type="OrthoDB" id="9785015at2"/>
<dbReference type="PANTHER" id="PTHR30632">
    <property type="entry name" value="MOLYBDATE-BINDING PERIPLASMIC PROTEIN"/>
    <property type="match status" value="1"/>
</dbReference>
<evidence type="ECO:0000256" key="1">
    <source>
        <dbReference type="ARBA" id="ARBA00009175"/>
    </source>
</evidence>
<dbReference type="GO" id="GO:0015689">
    <property type="term" value="P:molybdate ion transport"/>
    <property type="evidence" value="ECO:0007669"/>
    <property type="project" value="InterPro"/>
</dbReference>
<name>A0A401FR58_9BACT</name>
<organism evidence="8 9">
    <name type="scientific">Desulfonema ishimotonii</name>
    <dbReference type="NCBI Taxonomy" id="45657"/>
    <lineage>
        <taxon>Bacteria</taxon>
        <taxon>Pseudomonadati</taxon>
        <taxon>Thermodesulfobacteriota</taxon>
        <taxon>Desulfobacteria</taxon>
        <taxon>Desulfobacterales</taxon>
        <taxon>Desulfococcaceae</taxon>
        <taxon>Desulfonema</taxon>
    </lineage>
</organism>
<feature type="signal peptide" evidence="7">
    <location>
        <begin position="1"/>
        <end position="29"/>
    </location>
</feature>
<protein>
    <submittedName>
        <fullName evidence="8">Molybdate ABC transporter substrate-binding prot ein</fullName>
    </submittedName>
</protein>
<dbReference type="FunFam" id="3.40.190.10:FF:000035">
    <property type="entry name" value="Molybdate ABC transporter substrate-binding protein"/>
    <property type="match status" value="1"/>
</dbReference>
<dbReference type="RefSeq" id="WP_124326958.1">
    <property type="nucleotide sequence ID" value="NZ_BEXT01000001.1"/>
</dbReference>
<dbReference type="PANTHER" id="PTHR30632:SF17">
    <property type="entry name" value="MOLYBDATE-BINDING PROTEIN MODA"/>
    <property type="match status" value="1"/>
</dbReference>
<feature type="binding site" evidence="6">
    <location>
        <position position="42"/>
    </location>
    <ligand>
        <name>molybdate</name>
        <dbReference type="ChEBI" id="CHEBI:36264"/>
    </ligand>
</feature>
<comment type="subunit">
    <text evidence="5">The complex is composed of two ATP-binding proteins (ModC), two transmembrane proteins (ModB) and a solute-binding protein (ModA).</text>
</comment>
<dbReference type="InterPro" id="IPR050682">
    <property type="entry name" value="ModA/WtpA"/>
</dbReference>
<evidence type="ECO:0000256" key="2">
    <source>
        <dbReference type="ARBA" id="ARBA00022505"/>
    </source>
</evidence>
<dbReference type="Proteomes" id="UP000288096">
    <property type="component" value="Unassembled WGS sequence"/>
</dbReference>
<dbReference type="EMBL" id="BEXT01000001">
    <property type="protein sequence ID" value="GBC59444.1"/>
    <property type="molecule type" value="Genomic_DNA"/>
</dbReference>
<keyword evidence="9" id="KW-1185">Reference proteome</keyword>
<dbReference type="PIRSF" id="PIRSF004846">
    <property type="entry name" value="ModA"/>
    <property type="match status" value="1"/>
</dbReference>
<dbReference type="NCBIfam" id="NF007958">
    <property type="entry name" value="PRK10677.1"/>
    <property type="match status" value="1"/>
</dbReference>
<dbReference type="CDD" id="cd13536">
    <property type="entry name" value="PBP2_EcModA"/>
    <property type="match status" value="1"/>
</dbReference>
<comment type="caution">
    <text evidence="8">The sequence shown here is derived from an EMBL/GenBank/DDBJ whole genome shotgun (WGS) entry which is preliminary data.</text>
</comment>
<dbReference type="AlphaFoldDB" id="A0A401FR58"/>
<dbReference type="Gene3D" id="3.40.190.10">
    <property type="entry name" value="Periplasmic binding protein-like II"/>
    <property type="match status" value="2"/>
</dbReference>